<evidence type="ECO:0000259" key="1">
    <source>
        <dbReference type="PROSITE" id="PS51934"/>
    </source>
</evidence>
<reference evidence="2 3" key="1">
    <citation type="submission" date="2020-04" db="EMBL/GenBank/DDBJ databases">
        <title>Complete Genomes and Methylome analysis of CBBP consortium that reverse antibiotic-induced susceptibility to vancomycin-resistant Enterococcus faecium infection.</title>
        <authorList>
            <person name="Fomenkov A."/>
            <person name="Zhang Z."/>
            <person name="Pamer E."/>
            <person name="Roberts R.J."/>
        </authorList>
    </citation>
    <scope>NUCLEOTIDE SEQUENCE [LARGE SCALE GENOMIC DNA]</scope>
    <source>
        <strain evidence="3">CBBP</strain>
    </source>
</reference>
<dbReference type="Gene3D" id="3.90.1720.10">
    <property type="entry name" value="endopeptidase domain like (from Nostoc punctiforme)"/>
    <property type="match status" value="1"/>
</dbReference>
<organism evidence="2 3">
    <name type="scientific">Parabacteroides distasonis</name>
    <dbReference type="NCBI Taxonomy" id="823"/>
    <lineage>
        <taxon>Bacteria</taxon>
        <taxon>Pseudomonadati</taxon>
        <taxon>Bacteroidota</taxon>
        <taxon>Bacteroidia</taxon>
        <taxon>Bacteroidales</taxon>
        <taxon>Tannerellaceae</taxon>
        <taxon>Parabacteroides</taxon>
    </lineage>
</organism>
<dbReference type="InterPro" id="IPR007053">
    <property type="entry name" value="LRAT_dom"/>
</dbReference>
<feature type="domain" description="LRAT" evidence="1">
    <location>
        <begin position="48"/>
        <end position="155"/>
    </location>
</feature>
<protein>
    <recommendedName>
        <fullName evidence="1">LRAT domain-containing protein</fullName>
    </recommendedName>
</protein>
<accession>A0A7L5EII5</accession>
<evidence type="ECO:0000313" key="3">
    <source>
        <dbReference type="Proteomes" id="UP000501982"/>
    </source>
</evidence>
<name>A0A7L5EII5_PARDI</name>
<proteinExistence type="predicted"/>
<evidence type="ECO:0000313" key="2">
    <source>
        <dbReference type="EMBL" id="QJE30987.1"/>
    </source>
</evidence>
<dbReference type="EMBL" id="CP051672">
    <property type="protein sequence ID" value="QJE30987.1"/>
    <property type="molecule type" value="Genomic_DNA"/>
</dbReference>
<dbReference type="Pfam" id="PF04970">
    <property type="entry name" value="LRAT"/>
    <property type="match status" value="1"/>
</dbReference>
<sequence length="190" mass="21247">MGNKVIPASEQLRSVYGDDFTLMCMLDSIERFYVAFLSSRMGRHYHYRFFIGGIAPAHHHLLAIEEGFAVHFSKGDGEGDPDIIIESLSHIEERAGAHLAEVEYECDDVASRLLARNRALLIYSGKVSHGDYRLFANNCEHFAILCKTGRAFSIQVSEFFMDAIMVGLSAVAGNPKFAAMVIARRFCSFE</sequence>
<dbReference type="Proteomes" id="UP000501982">
    <property type="component" value="Chromosome"/>
</dbReference>
<dbReference type="PROSITE" id="PS51934">
    <property type="entry name" value="LRAT"/>
    <property type="match status" value="1"/>
</dbReference>
<gene>
    <name evidence="2" type="ORF">HHO38_00230</name>
</gene>
<dbReference type="AlphaFoldDB" id="A0A7L5EII5"/>